<feature type="transmembrane region" description="Helical" evidence="1">
    <location>
        <begin position="40"/>
        <end position="60"/>
    </location>
</feature>
<keyword evidence="3" id="KW-1185">Reference proteome</keyword>
<protein>
    <submittedName>
        <fullName evidence="2">CBO0543 family protein</fullName>
    </submittedName>
</protein>
<dbReference type="Proteomes" id="UP001589854">
    <property type="component" value="Unassembled WGS sequence"/>
</dbReference>
<keyword evidence="1" id="KW-1133">Transmembrane helix</keyword>
<comment type="caution">
    <text evidence="2">The sequence shown here is derived from an EMBL/GenBank/DDBJ whole genome shotgun (WGS) entry which is preliminary data.</text>
</comment>
<feature type="transmembrane region" description="Helical" evidence="1">
    <location>
        <begin position="98"/>
        <end position="119"/>
    </location>
</feature>
<sequence>MKSSIPTEQSNRLEELKDTQEKLSTQWIDYWNDYSSIDTWQFWVNVGLIIIPLIILYFLIDRKKIFILGFFGLNIHVWSAYLDAIATRHNYLEYPYKAIPFIPINFGVDTALVPVSFILLYQWTLSKNKNFYLYSLVLIGFISFIFRPLTAAHHLLHLNKGANYFHIFIGYIIITLFSKGITNVFQYLHTKNK</sequence>
<feature type="transmembrane region" description="Helical" evidence="1">
    <location>
        <begin position="65"/>
        <end position="86"/>
    </location>
</feature>
<dbReference type="NCBIfam" id="NF041644">
    <property type="entry name" value="CBO0543_fam"/>
    <property type="match status" value="1"/>
</dbReference>
<dbReference type="InterPro" id="IPR048147">
    <property type="entry name" value="CBO0543-like"/>
</dbReference>
<feature type="transmembrane region" description="Helical" evidence="1">
    <location>
        <begin position="164"/>
        <end position="188"/>
    </location>
</feature>
<name>A0ABV6GK68_9BACI</name>
<evidence type="ECO:0000256" key="1">
    <source>
        <dbReference type="SAM" id="Phobius"/>
    </source>
</evidence>
<dbReference type="EMBL" id="JBHLVO010000029">
    <property type="protein sequence ID" value="MFC0274080.1"/>
    <property type="molecule type" value="Genomic_DNA"/>
</dbReference>
<reference evidence="2 3" key="1">
    <citation type="submission" date="2024-09" db="EMBL/GenBank/DDBJ databases">
        <authorList>
            <person name="Sun Q."/>
            <person name="Mori K."/>
        </authorList>
    </citation>
    <scope>NUCLEOTIDE SEQUENCE [LARGE SCALE GENOMIC DNA]</scope>
    <source>
        <strain evidence="2 3">CCM 7228</strain>
    </source>
</reference>
<gene>
    <name evidence="2" type="ORF">ACFFIX_22280</name>
</gene>
<evidence type="ECO:0000313" key="3">
    <source>
        <dbReference type="Proteomes" id="UP001589854"/>
    </source>
</evidence>
<keyword evidence="1" id="KW-0472">Membrane</keyword>
<feature type="transmembrane region" description="Helical" evidence="1">
    <location>
        <begin position="131"/>
        <end position="152"/>
    </location>
</feature>
<proteinExistence type="predicted"/>
<dbReference type="RefSeq" id="WP_378937984.1">
    <property type="nucleotide sequence ID" value="NZ_JBHLVO010000029.1"/>
</dbReference>
<accession>A0ABV6GK68</accession>
<evidence type="ECO:0000313" key="2">
    <source>
        <dbReference type="EMBL" id="MFC0274080.1"/>
    </source>
</evidence>
<keyword evidence="1" id="KW-0812">Transmembrane</keyword>
<organism evidence="2 3">
    <name type="scientific">Metabacillus herbersteinensis</name>
    <dbReference type="NCBI Taxonomy" id="283816"/>
    <lineage>
        <taxon>Bacteria</taxon>
        <taxon>Bacillati</taxon>
        <taxon>Bacillota</taxon>
        <taxon>Bacilli</taxon>
        <taxon>Bacillales</taxon>
        <taxon>Bacillaceae</taxon>
        <taxon>Metabacillus</taxon>
    </lineage>
</organism>